<proteinExistence type="predicted"/>
<feature type="compositionally biased region" description="Basic and acidic residues" evidence="1">
    <location>
        <begin position="21"/>
        <end position="30"/>
    </location>
</feature>
<evidence type="ECO:0000313" key="3">
    <source>
        <dbReference type="Proteomes" id="UP000044602"/>
    </source>
</evidence>
<name>A0A0G4MVQ1_VERLO</name>
<protein>
    <submittedName>
        <fullName evidence="2">Uncharacterized protein</fullName>
    </submittedName>
</protein>
<dbReference type="EMBL" id="CVQH01025355">
    <property type="protein sequence ID" value="CRK38267.1"/>
    <property type="molecule type" value="Genomic_DNA"/>
</dbReference>
<accession>A0A0G4MVQ1</accession>
<feature type="non-terminal residue" evidence="2">
    <location>
        <position position="1"/>
    </location>
</feature>
<keyword evidence="3" id="KW-1185">Reference proteome</keyword>
<sequence length="30" mass="3479">VGHPPRLPPEGSSRPFRRRQAPSDRVREQL</sequence>
<feature type="region of interest" description="Disordered" evidence="1">
    <location>
        <begin position="1"/>
        <end position="30"/>
    </location>
</feature>
<evidence type="ECO:0000313" key="2">
    <source>
        <dbReference type="EMBL" id="CRK38267.1"/>
    </source>
</evidence>
<gene>
    <name evidence="2" type="ORF">BN1708_020477</name>
</gene>
<dbReference type="Proteomes" id="UP000044602">
    <property type="component" value="Unassembled WGS sequence"/>
</dbReference>
<dbReference type="AlphaFoldDB" id="A0A0G4MVQ1"/>
<reference evidence="3" key="1">
    <citation type="submission" date="2015-05" db="EMBL/GenBank/DDBJ databases">
        <authorList>
            <person name="Fogelqvist Johan"/>
        </authorList>
    </citation>
    <scope>NUCLEOTIDE SEQUENCE [LARGE SCALE GENOMIC DNA]</scope>
</reference>
<organism evidence="2 3">
    <name type="scientific">Verticillium longisporum</name>
    <name type="common">Verticillium dahliae var. longisporum</name>
    <dbReference type="NCBI Taxonomy" id="100787"/>
    <lineage>
        <taxon>Eukaryota</taxon>
        <taxon>Fungi</taxon>
        <taxon>Dikarya</taxon>
        <taxon>Ascomycota</taxon>
        <taxon>Pezizomycotina</taxon>
        <taxon>Sordariomycetes</taxon>
        <taxon>Hypocreomycetidae</taxon>
        <taxon>Glomerellales</taxon>
        <taxon>Plectosphaerellaceae</taxon>
        <taxon>Verticillium</taxon>
    </lineage>
</organism>
<evidence type="ECO:0000256" key="1">
    <source>
        <dbReference type="SAM" id="MobiDB-lite"/>
    </source>
</evidence>